<dbReference type="Proteomes" id="UP000749293">
    <property type="component" value="Unassembled WGS sequence"/>
</dbReference>
<comment type="caution">
    <text evidence="1">The sequence shown here is derived from an EMBL/GenBank/DDBJ whole genome shotgun (WGS) entry which is preliminary data.</text>
</comment>
<evidence type="ECO:0000313" key="1">
    <source>
        <dbReference type="EMBL" id="KAF4124796.1"/>
    </source>
</evidence>
<dbReference type="OrthoDB" id="4202165at2759"/>
<evidence type="ECO:0000313" key="2">
    <source>
        <dbReference type="Proteomes" id="UP000749293"/>
    </source>
</evidence>
<feature type="non-terminal residue" evidence="1">
    <location>
        <position position="1"/>
    </location>
</feature>
<keyword evidence="2" id="KW-1185">Reference proteome</keyword>
<accession>A0A9P4YZT6</accession>
<dbReference type="AlphaFoldDB" id="A0A9P4YZT6"/>
<protein>
    <submittedName>
        <fullName evidence="1">Uncharacterized protein</fullName>
    </submittedName>
</protein>
<dbReference type="EMBL" id="JAANYQ010000004">
    <property type="protein sequence ID" value="KAF4124796.1"/>
    <property type="molecule type" value="Genomic_DNA"/>
</dbReference>
<proteinExistence type="predicted"/>
<name>A0A9P4YZT6_9HYPO</name>
<organism evidence="1 2">
    <name type="scientific">Geosmithia morbida</name>
    <dbReference type="NCBI Taxonomy" id="1094350"/>
    <lineage>
        <taxon>Eukaryota</taxon>
        <taxon>Fungi</taxon>
        <taxon>Dikarya</taxon>
        <taxon>Ascomycota</taxon>
        <taxon>Pezizomycotina</taxon>
        <taxon>Sordariomycetes</taxon>
        <taxon>Hypocreomycetidae</taxon>
        <taxon>Hypocreales</taxon>
        <taxon>Bionectriaceae</taxon>
        <taxon>Geosmithia</taxon>
    </lineage>
</organism>
<dbReference type="RefSeq" id="XP_035323448.1">
    <property type="nucleotide sequence ID" value="XM_035467436.1"/>
</dbReference>
<dbReference type="GeneID" id="55971690"/>
<reference evidence="1" key="1">
    <citation type="submission" date="2020-03" db="EMBL/GenBank/DDBJ databases">
        <title>Site-based positive gene gene selection in Geosmithia morbida across the United States reveals a broad range of putative effectors and factors for local host and environmental adapation.</title>
        <authorList>
            <person name="Onufrak A."/>
            <person name="Murdoch R.W."/>
            <person name="Gazis R."/>
            <person name="Huff M."/>
            <person name="Staton M."/>
            <person name="Klingeman W."/>
            <person name="Hadziabdic D."/>
        </authorList>
    </citation>
    <scope>NUCLEOTIDE SEQUENCE</scope>
    <source>
        <strain evidence="1">1262</strain>
    </source>
</reference>
<gene>
    <name evidence="1" type="ORF">GMORB2_5462</name>
</gene>
<sequence length="213" mass="23840">LLGRFINEGITLIEWDQRLLRRLGYPLATGLIQGGQSYFFLIPDDQLPATVSIAADEGLHPADDDSCAANFTSERSGRAIRYVMDDTTIPNAVHNNWRRLTEITLDELEPATMANPLHSEPPMEISIVPLPVVCAAYARLASRENRASPFDTSYEGDYEVMVPDSVPFTESELAEMENAAREIETWKSRPGEEWTEEHLINIVTAKASRDVPH</sequence>